<evidence type="ECO:0000313" key="2">
    <source>
        <dbReference type="Proteomes" id="UP000321820"/>
    </source>
</evidence>
<name>A0A5B9EC16_9BACT</name>
<dbReference type="Proteomes" id="UP000321820">
    <property type="component" value="Chromosome"/>
</dbReference>
<dbReference type="OrthoDB" id="6879702at2"/>
<reference evidence="1 2" key="1">
    <citation type="submission" date="2019-08" db="EMBL/GenBank/DDBJ databases">
        <title>Complete genome sequence of Terriglobus albidus strain ORNL.</title>
        <authorList>
            <person name="Podar M."/>
        </authorList>
    </citation>
    <scope>NUCLEOTIDE SEQUENCE [LARGE SCALE GENOMIC DNA]</scope>
    <source>
        <strain evidence="1 2">ORNL</strain>
    </source>
</reference>
<dbReference type="KEGG" id="talb:FTW19_15770"/>
<keyword evidence="2" id="KW-1185">Reference proteome</keyword>
<dbReference type="RefSeq" id="WP_147648512.1">
    <property type="nucleotide sequence ID" value="NZ_CP042806.1"/>
</dbReference>
<evidence type="ECO:0000313" key="1">
    <source>
        <dbReference type="EMBL" id="QEE29319.1"/>
    </source>
</evidence>
<gene>
    <name evidence="1" type="ORF">FTW19_15770</name>
</gene>
<dbReference type="EMBL" id="CP042806">
    <property type="protein sequence ID" value="QEE29319.1"/>
    <property type="molecule type" value="Genomic_DNA"/>
</dbReference>
<organism evidence="1 2">
    <name type="scientific">Terriglobus albidus</name>
    <dbReference type="NCBI Taxonomy" id="1592106"/>
    <lineage>
        <taxon>Bacteria</taxon>
        <taxon>Pseudomonadati</taxon>
        <taxon>Acidobacteriota</taxon>
        <taxon>Terriglobia</taxon>
        <taxon>Terriglobales</taxon>
        <taxon>Acidobacteriaceae</taxon>
        <taxon>Terriglobus</taxon>
    </lineage>
</organism>
<protein>
    <submittedName>
        <fullName evidence="1">Uncharacterized protein</fullName>
    </submittedName>
</protein>
<sequence length="136" mass="15283">MAASMYIVVEGEDPGYDIFVNGRALARHEDAIEKLALRLNVKPLIEFFSADENSMALLIEEGAGNPELLRRMPPPQWYAPADGLLTVQTLLDDLRKEPQLLGSETSIVIAELEEYETVLLKAAVRGHRWHLAVSWR</sequence>
<proteinExistence type="predicted"/>
<accession>A0A5B9EC16</accession>
<dbReference type="AlphaFoldDB" id="A0A5B9EC16"/>